<proteinExistence type="predicted"/>
<name>A0ABP6LKJ7_9ACTN</name>
<keyword evidence="4" id="KW-1185">Reference proteome</keyword>
<reference evidence="4" key="1">
    <citation type="journal article" date="2019" name="Int. J. Syst. Evol. Microbiol.">
        <title>The Global Catalogue of Microorganisms (GCM) 10K type strain sequencing project: providing services to taxonomists for standard genome sequencing and annotation.</title>
        <authorList>
            <consortium name="The Broad Institute Genomics Platform"/>
            <consortium name="The Broad Institute Genome Sequencing Center for Infectious Disease"/>
            <person name="Wu L."/>
            <person name="Ma J."/>
        </authorList>
    </citation>
    <scope>NUCLEOTIDE SEQUENCE [LARGE SCALE GENOMIC DNA]</scope>
    <source>
        <strain evidence="4">JCM 14234</strain>
    </source>
</reference>
<organism evidence="3 4">
    <name type="scientific">Gordonia defluvii</name>
    <dbReference type="NCBI Taxonomy" id="283718"/>
    <lineage>
        <taxon>Bacteria</taxon>
        <taxon>Bacillati</taxon>
        <taxon>Actinomycetota</taxon>
        <taxon>Actinomycetes</taxon>
        <taxon>Mycobacteriales</taxon>
        <taxon>Gordoniaceae</taxon>
        <taxon>Gordonia</taxon>
    </lineage>
</organism>
<dbReference type="InterPro" id="IPR052336">
    <property type="entry name" value="MlaD_Phospholipid_Transporter"/>
</dbReference>
<comment type="caution">
    <text evidence="3">The sequence shown here is derived from an EMBL/GenBank/DDBJ whole genome shotgun (WGS) entry which is preliminary data.</text>
</comment>
<evidence type="ECO:0000313" key="3">
    <source>
        <dbReference type="EMBL" id="GAA3048981.1"/>
    </source>
</evidence>
<feature type="transmembrane region" description="Helical" evidence="1">
    <location>
        <begin position="21"/>
        <end position="44"/>
    </location>
</feature>
<keyword evidence="1" id="KW-0812">Transmembrane</keyword>
<dbReference type="PANTHER" id="PTHR33371:SF16">
    <property type="entry name" value="MCE-FAMILY PROTEIN MCE3F"/>
    <property type="match status" value="1"/>
</dbReference>
<dbReference type="Proteomes" id="UP001501035">
    <property type="component" value="Unassembled WGS sequence"/>
</dbReference>
<gene>
    <name evidence="3" type="ORF">GCM10010528_30170</name>
</gene>
<keyword evidence="1" id="KW-0472">Membrane</keyword>
<dbReference type="Pfam" id="PF02470">
    <property type="entry name" value="MlaD"/>
    <property type="match status" value="1"/>
</dbReference>
<protein>
    <recommendedName>
        <fullName evidence="2">Mce/MlaD domain-containing protein</fullName>
    </recommendedName>
</protein>
<feature type="domain" description="Mce/MlaD" evidence="2">
    <location>
        <begin position="52"/>
        <end position="126"/>
    </location>
</feature>
<evidence type="ECO:0000313" key="4">
    <source>
        <dbReference type="Proteomes" id="UP001501035"/>
    </source>
</evidence>
<dbReference type="PANTHER" id="PTHR33371">
    <property type="entry name" value="INTERMEMBRANE PHOSPHOLIPID TRANSPORT SYSTEM BINDING PROTEIN MLAD-RELATED"/>
    <property type="match status" value="1"/>
</dbReference>
<accession>A0ABP6LKJ7</accession>
<dbReference type="RefSeq" id="WP_290706383.1">
    <property type="nucleotide sequence ID" value="NZ_BAAAVS010000060.1"/>
</dbReference>
<dbReference type="EMBL" id="BAAAVS010000060">
    <property type="protein sequence ID" value="GAA3048981.1"/>
    <property type="molecule type" value="Genomic_DNA"/>
</dbReference>
<evidence type="ECO:0000256" key="1">
    <source>
        <dbReference type="SAM" id="Phobius"/>
    </source>
</evidence>
<keyword evidence="1" id="KW-1133">Transmembrane helix</keyword>
<sequence>MTGSVRAHGPRWTVSPVTRELIFNIITFVTVVALCGAYLAVFVYRWNPFEKTSTVTMNVRDTNLILDKTGVFVSGVRIGAVSAVDLTPEGASVKLTYPTTMKIPVNTPLEIGMQSALGEPYINFMPAGATGGPYLRDGDVVAARNVGEPESIPATFEQMQTMMSVVAVDPLAAVLRESWQALNDTDEATGRISDGSRLLAGIFASRVPKIRAMFAATQRYNENLLWTVGAVPKLVDSLAVVLSEYAGTLNAVGVLVNKGGMYENLSGTIGPNLEKATDYLVKILPPTMDALGPIMPIVSALNQTIPQINLSEFLSDALQLFGSGNGMRVVVTPVK</sequence>
<dbReference type="InterPro" id="IPR003399">
    <property type="entry name" value="Mce/MlaD"/>
</dbReference>
<evidence type="ECO:0000259" key="2">
    <source>
        <dbReference type="Pfam" id="PF02470"/>
    </source>
</evidence>